<evidence type="ECO:0000313" key="2">
    <source>
        <dbReference type="EMBL" id="MDQ0675976.1"/>
    </source>
</evidence>
<dbReference type="EMBL" id="JAUSXB010000001">
    <property type="protein sequence ID" value="MDQ0675976.1"/>
    <property type="molecule type" value="Genomic_DNA"/>
</dbReference>
<gene>
    <name evidence="2" type="ORF">QFZ36_003537</name>
</gene>
<organism evidence="2 3">
    <name type="scientific">Pseudarthrobacter siccitolerans</name>
    <dbReference type="NCBI Taxonomy" id="861266"/>
    <lineage>
        <taxon>Bacteria</taxon>
        <taxon>Bacillati</taxon>
        <taxon>Actinomycetota</taxon>
        <taxon>Actinomycetes</taxon>
        <taxon>Micrococcales</taxon>
        <taxon>Micrococcaceae</taxon>
        <taxon>Pseudarthrobacter</taxon>
    </lineage>
</organism>
<sequence>MTDLAGLLVAAALLVTLVTLEVRHAGPDPRQTAAPRILNRAVSRGAVAVMWIACLLLLLPRLLELLT</sequence>
<name>A0ABU0PPW6_9MICC</name>
<evidence type="ECO:0000256" key="1">
    <source>
        <dbReference type="SAM" id="Phobius"/>
    </source>
</evidence>
<keyword evidence="3" id="KW-1185">Reference proteome</keyword>
<evidence type="ECO:0000313" key="3">
    <source>
        <dbReference type="Proteomes" id="UP001236806"/>
    </source>
</evidence>
<dbReference type="RefSeq" id="WP_306638305.1">
    <property type="nucleotide sequence ID" value="NZ_JAUSXB010000001.1"/>
</dbReference>
<keyword evidence="1" id="KW-0812">Transmembrane</keyword>
<accession>A0ABU0PPW6</accession>
<dbReference type="Proteomes" id="UP001236806">
    <property type="component" value="Unassembled WGS sequence"/>
</dbReference>
<feature type="transmembrane region" description="Helical" evidence="1">
    <location>
        <begin position="41"/>
        <end position="59"/>
    </location>
</feature>
<keyword evidence="1" id="KW-1133">Transmembrane helix</keyword>
<reference evidence="2 3" key="1">
    <citation type="submission" date="2023-07" db="EMBL/GenBank/DDBJ databases">
        <title>Comparative genomics of wheat-associated soil bacteria to identify genetic determinants of phenazine resistance.</title>
        <authorList>
            <person name="Mouncey N."/>
        </authorList>
    </citation>
    <scope>NUCLEOTIDE SEQUENCE [LARGE SCALE GENOMIC DNA]</scope>
    <source>
        <strain evidence="2 3">W1I3</strain>
    </source>
</reference>
<comment type="caution">
    <text evidence="2">The sequence shown here is derived from an EMBL/GenBank/DDBJ whole genome shotgun (WGS) entry which is preliminary data.</text>
</comment>
<protein>
    <submittedName>
        <fullName evidence="2">Uncharacterized protein</fullName>
    </submittedName>
</protein>
<keyword evidence="1" id="KW-0472">Membrane</keyword>
<proteinExistence type="predicted"/>